<protein>
    <submittedName>
        <fullName evidence="2">Related to fatty alcohol oxidase</fullName>
    </submittedName>
</protein>
<dbReference type="InterPro" id="IPR027443">
    <property type="entry name" value="IPNS-like_sf"/>
</dbReference>
<name>A0A1K0GUV0_9BASI</name>
<evidence type="ECO:0000313" key="5">
    <source>
        <dbReference type="Proteomes" id="UP000658997"/>
    </source>
</evidence>
<sequence>MICVSSDPYPQNVALCGDSQSTLRLLHYHSVEGKELGDNFWRAGSHADFDLLTLLFQRDGERGLEVCPGREVVGDFGHGNTWKNDKARSDRIVCNIGNQLMQWSDSRLKPTFHRVRLPKEGEPKGPRYSIAFFNQSCSNIVIQGPENKYQPITGATFIKQALETNKLGVAARTSPSKSIVQESATAGAAPVAIN</sequence>
<dbReference type="PROSITE" id="PS51471">
    <property type="entry name" value="FE2OG_OXY"/>
    <property type="match status" value="1"/>
</dbReference>
<dbReference type="EMBL" id="LT558130">
    <property type="protein sequence ID" value="SAM84398.1"/>
    <property type="molecule type" value="Genomic_DNA"/>
</dbReference>
<dbReference type="Gene3D" id="2.60.120.330">
    <property type="entry name" value="B-lactam Antibiotic, Isopenicillin N Synthase, Chain"/>
    <property type="match status" value="1"/>
</dbReference>
<evidence type="ECO:0000313" key="4">
    <source>
        <dbReference type="Proteomes" id="UP000179920"/>
    </source>
</evidence>
<feature type="domain" description="Fe2OG dioxygenase" evidence="1">
    <location>
        <begin position="18"/>
        <end position="136"/>
    </location>
</feature>
<dbReference type="Proteomes" id="UP000179920">
    <property type="component" value="Chromosome XIV"/>
</dbReference>
<evidence type="ECO:0000313" key="3">
    <source>
        <dbReference type="EMBL" id="SYW75995.1"/>
    </source>
</evidence>
<reference evidence="2" key="2">
    <citation type="submission" date="2016-04" db="EMBL/GenBank/DDBJ databases">
        <authorList>
            <person name="Evans L.H."/>
            <person name="Alamgir A."/>
            <person name="Owens N."/>
            <person name="Weber N.D."/>
            <person name="Virtaneva K."/>
            <person name="Barbian K."/>
            <person name="Babar A."/>
            <person name="Rosenke K."/>
        </authorList>
    </citation>
    <scope>NUCLEOTIDE SEQUENCE</scope>
    <source>
        <strain evidence="2">UB2112</strain>
    </source>
</reference>
<dbReference type="EMBL" id="ULHB01000013">
    <property type="protein sequence ID" value="SYW75995.1"/>
    <property type="molecule type" value="Genomic_DNA"/>
</dbReference>
<evidence type="ECO:0000259" key="1">
    <source>
        <dbReference type="PROSITE" id="PS51471"/>
    </source>
</evidence>
<reference evidence="3" key="3">
    <citation type="submission" date="2018-08" db="EMBL/GenBank/DDBJ databases">
        <authorList>
            <person name="Guldener U."/>
        </authorList>
    </citation>
    <scope>NUCLEOTIDE SEQUENCE</scope>
    <source>
        <strain evidence="3">UB2</strain>
    </source>
</reference>
<reference evidence="4" key="1">
    <citation type="submission" date="2016-04" db="EMBL/GenBank/DDBJ databases">
        <authorList>
            <person name="Guldener U."/>
            <person name="Guldener U."/>
        </authorList>
    </citation>
    <scope>NUCLEOTIDE SEQUENCE [LARGE SCALE GENOMIC DNA]</scope>
    <source>
        <strain evidence="4">UB2112</strain>
    </source>
</reference>
<organism evidence="2 4">
    <name type="scientific">Ustilago bromivora</name>
    <dbReference type="NCBI Taxonomy" id="307758"/>
    <lineage>
        <taxon>Eukaryota</taxon>
        <taxon>Fungi</taxon>
        <taxon>Dikarya</taxon>
        <taxon>Basidiomycota</taxon>
        <taxon>Ustilaginomycotina</taxon>
        <taxon>Ustilaginomycetes</taxon>
        <taxon>Ustilaginales</taxon>
        <taxon>Ustilaginaceae</taxon>
        <taxon>Ustilago</taxon>
    </lineage>
</organism>
<gene>
    <name evidence="3" type="ORF">UBRO2_01150</name>
    <name evidence="2" type="ORF">UBRO_20120</name>
</gene>
<dbReference type="Pfam" id="PF03171">
    <property type="entry name" value="2OG-FeII_Oxy"/>
    <property type="match status" value="1"/>
</dbReference>
<dbReference type="OrthoDB" id="288590at2759"/>
<dbReference type="InterPro" id="IPR005123">
    <property type="entry name" value="Oxoglu/Fe-dep_dioxygenase_dom"/>
</dbReference>
<evidence type="ECO:0000313" key="2">
    <source>
        <dbReference type="EMBL" id="SAM84398.1"/>
    </source>
</evidence>
<dbReference type="PANTHER" id="PTHR47990">
    <property type="entry name" value="2-OXOGLUTARATE (2OG) AND FE(II)-DEPENDENT OXYGENASE SUPERFAMILY PROTEIN-RELATED"/>
    <property type="match status" value="1"/>
</dbReference>
<accession>A0A1K0GUV0</accession>
<proteinExistence type="predicted"/>
<dbReference type="SUPFAM" id="SSF51197">
    <property type="entry name" value="Clavaminate synthase-like"/>
    <property type="match status" value="1"/>
</dbReference>
<dbReference type="InterPro" id="IPR044861">
    <property type="entry name" value="IPNS-like_FE2OG_OXY"/>
</dbReference>
<dbReference type="AlphaFoldDB" id="A0A1K0GUV0"/>
<keyword evidence="5" id="KW-1185">Reference proteome</keyword>
<dbReference type="InterPro" id="IPR050231">
    <property type="entry name" value="Iron_ascorbate_oxido_reductase"/>
</dbReference>
<dbReference type="Proteomes" id="UP000658997">
    <property type="component" value="Unassembled WGS sequence"/>
</dbReference>